<evidence type="ECO:0000256" key="4">
    <source>
        <dbReference type="ARBA" id="ARBA00022989"/>
    </source>
</evidence>
<proteinExistence type="predicted"/>
<feature type="transmembrane region" description="Helical" evidence="6">
    <location>
        <begin position="176"/>
        <end position="195"/>
    </location>
</feature>
<feature type="transmembrane region" description="Helical" evidence="6">
    <location>
        <begin position="51"/>
        <end position="73"/>
    </location>
</feature>
<dbReference type="InterPro" id="IPR003740">
    <property type="entry name" value="YitT"/>
</dbReference>
<keyword evidence="2" id="KW-1003">Cell membrane</keyword>
<dbReference type="InterPro" id="IPR015867">
    <property type="entry name" value="N-reg_PII/ATP_PRibTrfase_C"/>
</dbReference>
<evidence type="ECO:0000256" key="6">
    <source>
        <dbReference type="SAM" id="Phobius"/>
    </source>
</evidence>
<dbReference type="InterPro" id="IPR051461">
    <property type="entry name" value="UPF0750_membrane"/>
</dbReference>
<feature type="transmembrane region" description="Helical" evidence="6">
    <location>
        <begin position="12"/>
        <end position="31"/>
    </location>
</feature>
<comment type="subcellular location">
    <subcellularLocation>
        <location evidence="1">Cell membrane</location>
        <topology evidence="1">Multi-pass membrane protein</topology>
    </subcellularLocation>
</comment>
<keyword evidence="3 6" id="KW-0812">Transmembrane</keyword>
<dbReference type="PANTHER" id="PTHR33545:SF5">
    <property type="entry name" value="UPF0750 MEMBRANE PROTEIN YITT"/>
    <property type="match status" value="1"/>
</dbReference>
<organism evidence="8 9">
    <name type="scientific">Caldicellulosiruptor diazotrophicus</name>
    <dbReference type="NCBI Taxonomy" id="2806205"/>
    <lineage>
        <taxon>Bacteria</taxon>
        <taxon>Bacillati</taxon>
        <taxon>Bacillota</taxon>
        <taxon>Bacillota incertae sedis</taxon>
        <taxon>Caldicellulosiruptorales</taxon>
        <taxon>Caldicellulosiruptoraceae</taxon>
        <taxon>Caldicellulosiruptor</taxon>
    </lineage>
</organism>
<gene>
    <name evidence="8" type="ORF">CaldiYA01_05350</name>
</gene>
<dbReference type="Pfam" id="PF10035">
    <property type="entry name" value="DUF2179"/>
    <property type="match status" value="1"/>
</dbReference>
<accession>A0ABM7NKD6</accession>
<evidence type="ECO:0000313" key="8">
    <source>
        <dbReference type="EMBL" id="BCS80575.1"/>
    </source>
</evidence>
<feature type="transmembrane region" description="Helical" evidence="6">
    <location>
        <begin position="113"/>
        <end position="134"/>
    </location>
</feature>
<keyword evidence="4 6" id="KW-1133">Transmembrane helix</keyword>
<feature type="domain" description="DUF2179" evidence="7">
    <location>
        <begin position="224"/>
        <end position="278"/>
    </location>
</feature>
<dbReference type="PIRSF" id="PIRSF006483">
    <property type="entry name" value="Membrane_protein_YitT"/>
    <property type="match status" value="1"/>
</dbReference>
<dbReference type="PANTHER" id="PTHR33545">
    <property type="entry name" value="UPF0750 MEMBRANE PROTEIN YITT-RELATED"/>
    <property type="match status" value="1"/>
</dbReference>
<dbReference type="CDD" id="cd16380">
    <property type="entry name" value="YitT_C"/>
    <property type="match status" value="1"/>
</dbReference>
<dbReference type="Proteomes" id="UP000663623">
    <property type="component" value="Chromosome"/>
</dbReference>
<keyword evidence="9" id="KW-1185">Reference proteome</keyword>
<evidence type="ECO:0000256" key="5">
    <source>
        <dbReference type="ARBA" id="ARBA00023136"/>
    </source>
</evidence>
<evidence type="ECO:0000256" key="1">
    <source>
        <dbReference type="ARBA" id="ARBA00004651"/>
    </source>
</evidence>
<keyword evidence="5 6" id="KW-0472">Membrane</keyword>
<name>A0ABM7NKD6_9FIRM</name>
<evidence type="ECO:0000313" key="9">
    <source>
        <dbReference type="Proteomes" id="UP000663623"/>
    </source>
</evidence>
<reference evidence="8 9" key="1">
    <citation type="submission" date="2021-02" db="EMBL/GenBank/DDBJ databases">
        <title>Nitrogen-fixing ability and nitrogen fixation related genes of thermophilic fermentative bacteria in the genus Caldicellulosiruptor.</title>
        <authorList>
            <person name="Chen Y."/>
            <person name="Nishihara A."/>
            <person name="Haruta S."/>
        </authorList>
    </citation>
    <scope>NUCLEOTIDE SEQUENCE [LARGE SCALE GENOMIC DNA]</scope>
    <source>
        <strain evidence="8 9">YA01</strain>
    </source>
</reference>
<dbReference type="InterPro" id="IPR019264">
    <property type="entry name" value="DUF2179"/>
</dbReference>
<dbReference type="RefSeq" id="WP_207181044.1">
    <property type="nucleotide sequence ID" value="NZ_AP024480.1"/>
</dbReference>
<dbReference type="EMBL" id="AP024480">
    <property type="protein sequence ID" value="BCS80575.1"/>
    <property type="molecule type" value="Genomic_DNA"/>
</dbReference>
<dbReference type="Gene3D" id="3.30.70.120">
    <property type="match status" value="1"/>
</dbReference>
<dbReference type="Pfam" id="PF02588">
    <property type="entry name" value="YitT_membrane"/>
    <property type="match status" value="1"/>
</dbReference>
<protein>
    <submittedName>
        <fullName evidence="8">Membrane protein</fullName>
    </submittedName>
</protein>
<feature type="transmembrane region" description="Helical" evidence="6">
    <location>
        <begin position="85"/>
        <end position="107"/>
    </location>
</feature>
<sequence length="283" mass="30580">MLKKIFRVLYEYAAITFGSLLVALSLNLFLVPNKIAAGGFSGIATVVYYVSHYKLPVGMTMLALNIPAFILGVRTIGVDFGVKSVYGTIILSVLTDTTTFVPCITYDKLLASVFGGALMGIGLAIVLLFGATTGGTEMLAKIIHKYISFISVGQILLGLDIAVIVLASVVFKSYELGLWAILTLFACSKLIDAILEGVNFAKALIIISDKSEVIAEKILKELDRGVTGLHGIGMWTRTEKNVLLCVVKRHEVSRVKNLVKSVDKRAFVILTDVREVLGEGFSV</sequence>
<feature type="transmembrane region" description="Helical" evidence="6">
    <location>
        <begin position="146"/>
        <end position="170"/>
    </location>
</feature>
<evidence type="ECO:0000256" key="2">
    <source>
        <dbReference type="ARBA" id="ARBA00022475"/>
    </source>
</evidence>
<evidence type="ECO:0000259" key="7">
    <source>
        <dbReference type="Pfam" id="PF10035"/>
    </source>
</evidence>
<evidence type="ECO:0000256" key="3">
    <source>
        <dbReference type="ARBA" id="ARBA00022692"/>
    </source>
</evidence>